<gene>
    <name evidence="3" type="ORF">H8E19_01590</name>
</gene>
<dbReference type="PANTHER" id="PTHR43081:SF19">
    <property type="entry name" value="PH-SENSITIVE ADENYLATE CYCLASE RV1264"/>
    <property type="match status" value="1"/>
</dbReference>
<feature type="non-terminal residue" evidence="3">
    <location>
        <position position="269"/>
    </location>
</feature>
<dbReference type="SUPFAM" id="SSF55073">
    <property type="entry name" value="Nucleotide cyclase"/>
    <property type="match status" value="1"/>
</dbReference>
<sequence length="269" mass="29305">MSTKDVKRKLRAILSADVQGYSRLMGDDEVATVKTITEYRETLTSLVNQYTGRVVDSPGDNVLAVFGSVVDAVQCAVEIQNILKAKNEDLPENRRMIFRIGVNLGDVIQEEDRIYGDGVNIAARIEALADGGGICISGTAYDQIENKLALGYSFLGEHSVKNIAKPVRVYKVPMDPKDVGKKRGSKPWKRIAITAGVLLILAGTAAAVWNFYLRPDVKPASVEKMAFPLPDNPSIAVLAFDNLSGDPKQDYLGDGIAEDIITQLSQIHN</sequence>
<evidence type="ECO:0000313" key="4">
    <source>
        <dbReference type="Proteomes" id="UP000650524"/>
    </source>
</evidence>
<evidence type="ECO:0000259" key="2">
    <source>
        <dbReference type="PROSITE" id="PS50125"/>
    </source>
</evidence>
<dbReference type="InterPro" id="IPR029787">
    <property type="entry name" value="Nucleotide_cyclase"/>
</dbReference>
<dbReference type="EMBL" id="JACNJD010000082">
    <property type="protein sequence ID" value="MBC8176070.1"/>
    <property type="molecule type" value="Genomic_DNA"/>
</dbReference>
<dbReference type="InterPro" id="IPR001054">
    <property type="entry name" value="A/G_cyclase"/>
</dbReference>
<dbReference type="GO" id="GO:0006171">
    <property type="term" value="P:cAMP biosynthetic process"/>
    <property type="evidence" value="ECO:0007669"/>
    <property type="project" value="TreeGrafter"/>
</dbReference>
<feature type="domain" description="Guanylate cyclase" evidence="2">
    <location>
        <begin position="12"/>
        <end position="126"/>
    </location>
</feature>
<evidence type="ECO:0000313" key="3">
    <source>
        <dbReference type="EMBL" id="MBC8176070.1"/>
    </source>
</evidence>
<dbReference type="PANTHER" id="PTHR43081">
    <property type="entry name" value="ADENYLATE CYCLASE, TERMINAL-DIFFERENTIATION SPECIFIC-RELATED"/>
    <property type="match status" value="1"/>
</dbReference>
<feature type="transmembrane region" description="Helical" evidence="1">
    <location>
        <begin position="191"/>
        <end position="212"/>
    </location>
</feature>
<dbReference type="Proteomes" id="UP000650524">
    <property type="component" value="Unassembled WGS sequence"/>
</dbReference>
<dbReference type="GO" id="GO:0004016">
    <property type="term" value="F:adenylate cyclase activity"/>
    <property type="evidence" value="ECO:0007669"/>
    <property type="project" value="UniProtKB-ARBA"/>
</dbReference>
<dbReference type="GO" id="GO:0035556">
    <property type="term" value="P:intracellular signal transduction"/>
    <property type="evidence" value="ECO:0007669"/>
    <property type="project" value="InterPro"/>
</dbReference>
<dbReference type="CDD" id="cd07302">
    <property type="entry name" value="CHD"/>
    <property type="match status" value="1"/>
</dbReference>
<keyword evidence="1" id="KW-0812">Transmembrane</keyword>
<dbReference type="PROSITE" id="PS50125">
    <property type="entry name" value="GUANYLATE_CYCLASE_2"/>
    <property type="match status" value="1"/>
</dbReference>
<dbReference type="AlphaFoldDB" id="A0A8J6MWQ4"/>
<organism evidence="3 4">
    <name type="scientific">Candidatus Desulfacyla euxinica</name>
    <dbReference type="NCBI Taxonomy" id="2841693"/>
    <lineage>
        <taxon>Bacteria</taxon>
        <taxon>Deltaproteobacteria</taxon>
        <taxon>Candidatus Desulfacyla</taxon>
    </lineage>
</organism>
<comment type="caution">
    <text evidence="3">The sequence shown here is derived from an EMBL/GenBank/DDBJ whole genome shotgun (WGS) entry which is preliminary data.</text>
</comment>
<proteinExistence type="predicted"/>
<evidence type="ECO:0000256" key="1">
    <source>
        <dbReference type="SAM" id="Phobius"/>
    </source>
</evidence>
<accession>A0A8J6MWQ4</accession>
<dbReference type="Pfam" id="PF00211">
    <property type="entry name" value="Guanylate_cyc"/>
    <property type="match status" value="1"/>
</dbReference>
<dbReference type="Gene3D" id="3.30.70.1230">
    <property type="entry name" value="Nucleotide cyclase"/>
    <property type="match status" value="1"/>
</dbReference>
<reference evidence="3 4" key="1">
    <citation type="submission" date="2020-08" db="EMBL/GenBank/DDBJ databases">
        <title>Bridging the membrane lipid divide: bacteria of the FCB group superphylum have the potential to synthesize archaeal ether lipids.</title>
        <authorList>
            <person name="Villanueva L."/>
            <person name="Von Meijenfeldt F.A.B."/>
            <person name="Westbye A.B."/>
            <person name="Yadav S."/>
            <person name="Hopmans E.C."/>
            <person name="Dutilh B.E."/>
            <person name="Sinninghe Damste J.S."/>
        </authorList>
    </citation>
    <scope>NUCLEOTIDE SEQUENCE [LARGE SCALE GENOMIC DNA]</scope>
    <source>
        <strain evidence="3">NIOZ-UU27</strain>
    </source>
</reference>
<protein>
    <submittedName>
        <fullName evidence="3">Adenylate/guanylate cyclase domain-containing protein</fullName>
    </submittedName>
</protein>
<dbReference type="InterPro" id="IPR050697">
    <property type="entry name" value="Adenylyl/Guanylyl_Cyclase_3/4"/>
</dbReference>
<keyword evidence="1" id="KW-1133">Transmembrane helix</keyword>
<keyword evidence="1" id="KW-0472">Membrane</keyword>
<name>A0A8J6MWQ4_9DELT</name>